<dbReference type="EMBL" id="DQ123841">
    <property type="protein sequence ID" value="AAZ38311.1"/>
    <property type="molecule type" value="Genomic_DNA"/>
</dbReference>
<name>Q287C7_NPVAS</name>
<organism evidence="1 2">
    <name type="scientific">Agrotis segetum nuclear polyhedrosis virus</name>
    <name type="common">AsNPV</name>
    <dbReference type="NCBI Taxonomy" id="1962501"/>
    <lineage>
        <taxon>Viruses</taxon>
        <taxon>Viruses incertae sedis</taxon>
        <taxon>Naldaviricetes</taxon>
        <taxon>Lefavirales</taxon>
        <taxon>Baculoviridae</taxon>
        <taxon>Alphabaculovirus</taxon>
        <taxon>Alphabaculovirus agsegetum</taxon>
    </lineage>
</organism>
<reference evidence="1 2" key="2">
    <citation type="journal article" date="2006" name="J. Gen. Virol.">
        <title>Genome sequence of an enhancin gene-rich nucleopolyhedrovirus (NPV) from Agrotis segetum: collinearity with Spodoptera exigua multiple NPV.</title>
        <authorList>
            <person name="Jakubowska A.K."/>
            <person name="Peters S.A."/>
            <person name="Ziemnicka J."/>
            <person name="Vlak J.M."/>
            <person name="van Oers M.M."/>
        </authorList>
    </citation>
    <scope>NUCLEOTIDE SEQUENCE [LARGE SCALE GENOMIC DNA]</scope>
</reference>
<protein>
    <submittedName>
        <fullName evidence="1">ORF-145</fullName>
    </submittedName>
</protein>
<evidence type="ECO:0000313" key="2">
    <source>
        <dbReference type="Proteomes" id="UP000204644"/>
    </source>
</evidence>
<evidence type="ECO:0000313" key="1">
    <source>
        <dbReference type="EMBL" id="AAZ38311.1"/>
    </source>
</evidence>
<keyword evidence="2" id="KW-1185">Reference proteome</keyword>
<reference evidence="2" key="1">
    <citation type="journal article" date="2005" name="J. Invertebr. Pathol.">
        <title>Molecular characterization of Agrotis segetum nucleopolyhedrovirus from Poland.</title>
        <authorList>
            <person name="Jakubowska A."/>
            <person name="van Oers M.M."/>
            <person name="Ziemnicka J."/>
            <person name="Lipa J.J."/>
            <person name="Vlak J.M."/>
        </authorList>
    </citation>
    <scope>NUCLEOTIDE SEQUENCE [LARGE SCALE GENOMIC DNA]</scope>
</reference>
<dbReference type="GeneID" id="3974388"/>
<organismHost>
    <name type="scientific">Lepidoptera</name>
    <name type="common">moths &amp; butterflies</name>
    <dbReference type="NCBI Taxonomy" id="7088"/>
</organismHost>
<dbReference type="Proteomes" id="UP000204644">
    <property type="component" value="Segment"/>
</dbReference>
<sequence length="83" mass="9780">MDIKLRKCLQKRVFNKDEPHVYIVSINNGGGIVNIHQAEDFEAAREHDAEKKLRYYEIKRLRNADGVVHYIYRSINKIPDIVN</sequence>
<accession>Q287C7</accession>
<proteinExistence type="predicted"/>
<dbReference type="RefSeq" id="YP_529815.1">
    <property type="nucleotide sequence ID" value="NC_007921.1"/>
</dbReference>
<dbReference type="OrthoDB" id="26908at10239"/>
<dbReference type="KEGG" id="vg:3974388"/>